<accession>A0AAF0C195</accession>
<sequence>MPVEIRELVIKAYIEGTGEEGTQSSSAMDKEEIISDCMEQISELLKEKLER</sequence>
<dbReference type="EMBL" id="CP059735">
    <property type="protein sequence ID" value="WDD96728.1"/>
    <property type="molecule type" value="Genomic_DNA"/>
</dbReference>
<dbReference type="InterPro" id="IPR045459">
    <property type="entry name" value="DUF5908"/>
</dbReference>
<protein>
    <submittedName>
        <fullName evidence="1">Uncharacterized protein</fullName>
    </submittedName>
</protein>
<keyword evidence="2" id="KW-1185">Reference proteome</keyword>
<dbReference type="KEGG" id="tact:SG35_015220"/>
<name>A0AAF0C195_9GAMM</name>
<evidence type="ECO:0000313" key="2">
    <source>
        <dbReference type="Proteomes" id="UP000032568"/>
    </source>
</evidence>
<evidence type="ECO:0000313" key="1">
    <source>
        <dbReference type="EMBL" id="WDD96728.1"/>
    </source>
</evidence>
<gene>
    <name evidence="1" type="ORF">SG35_015220</name>
</gene>
<dbReference type="AlphaFoldDB" id="A0AAF0C195"/>
<organism evidence="1 2">
    <name type="scientific">Thalassomonas actiniarum</name>
    <dbReference type="NCBI Taxonomy" id="485447"/>
    <lineage>
        <taxon>Bacteria</taxon>
        <taxon>Pseudomonadati</taxon>
        <taxon>Pseudomonadota</taxon>
        <taxon>Gammaproteobacteria</taxon>
        <taxon>Alteromonadales</taxon>
        <taxon>Colwelliaceae</taxon>
        <taxon>Thalassomonas</taxon>
    </lineage>
</organism>
<dbReference type="RefSeq" id="WP_169749415.1">
    <property type="nucleotide sequence ID" value="NZ_CP059735.1"/>
</dbReference>
<proteinExistence type="predicted"/>
<reference evidence="1 2" key="2">
    <citation type="journal article" date="2022" name="Mar. Drugs">
        <title>Bioassay-Guided Fractionation Leads to the Detection of Cholic Acid Generated by the Rare Thalassomonas sp.</title>
        <authorList>
            <person name="Pheiffer F."/>
            <person name="Schneider Y.K."/>
            <person name="Hansen E.H."/>
            <person name="Andersen J.H."/>
            <person name="Isaksson J."/>
            <person name="Busche T."/>
            <person name="R C."/>
            <person name="Kalinowski J."/>
            <person name="Zyl L.V."/>
            <person name="Trindade M."/>
        </authorList>
    </citation>
    <scope>NUCLEOTIDE SEQUENCE [LARGE SCALE GENOMIC DNA]</scope>
    <source>
        <strain evidence="1 2">A5K-106</strain>
    </source>
</reference>
<reference evidence="1 2" key="1">
    <citation type="journal article" date="2015" name="Genome Announc.">
        <title>Draft Genome Sequences of Marine Isolates of Thalassomonas viridans and Thalassomonas actiniarum.</title>
        <authorList>
            <person name="Olonade I."/>
            <person name="van Zyl L.J."/>
            <person name="Trindade M."/>
        </authorList>
    </citation>
    <scope>NUCLEOTIDE SEQUENCE [LARGE SCALE GENOMIC DNA]</scope>
    <source>
        <strain evidence="1 2">A5K-106</strain>
    </source>
</reference>
<dbReference type="Proteomes" id="UP000032568">
    <property type="component" value="Chromosome"/>
</dbReference>
<dbReference type="Pfam" id="PF19265">
    <property type="entry name" value="DUF5908"/>
    <property type="match status" value="1"/>
</dbReference>